<reference evidence="6" key="2">
    <citation type="submission" date="2023-06" db="EMBL/GenBank/DDBJ databases">
        <authorList>
            <person name="Zeman M."/>
            <person name="Kubasova T."/>
            <person name="Jahodarova E."/>
            <person name="Nykrynova M."/>
            <person name="Rychlik I."/>
        </authorList>
    </citation>
    <scope>NUCLEOTIDE SEQUENCE</scope>
    <source>
        <strain evidence="6">105_WCHN</strain>
    </source>
</reference>
<sequence length="310" mass="36532">MKYASLIVTFNRKEKLIGALRSLLKQTVKPQKIFLIDNCSTDGTPDLLRKEKLLDNPLIDYQRMDKNYGGSGGFYYGIKKALDNTELFDYLSISDDDAFFEEDYFELIEKAADQHSECKAFCGTVLYEDGTIQTDHRRKVVNQKWLKELDVPVSQYRQDFYVDTFSFVGCVISKKILKTIGLPSKDYFIYYDDTEYSLRIDELTKILNVSDAKIIHKTPRKDINIINIGWKNYYEIRNQILMRKAHSNWKLLNLYLLWHQIKRDLDVLRMPRYKGVRRKALYVYNQGFKDGMKGVHGKRSDFLPGKKIRY</sequence>
<comment type="similarity">
    <text evidence="2">Belongs to the glycosyltransferase 2 family.</text>
</comment>
<dbReference type="Pfam" id="PF00535">
    <property type="entry name" value="Glycos_transf_2"/>
    <property type="match status" value="1"/>
</dbReference>
<evidence type="ECO:0000256" key="1">
    <source>
        <dbReference type="ARBA" id="ARBA00004776"/>
    </source>
</evidence>
<evidence type="ECO:0000313" key="7">
    <source>
        <dbReference type="Proteomes" id="UP001529423"/>
    </source>
</evidence>
<dbReference type="SUPFAM" id="SSF53448">
    <property type="entry name" value="Nucleotide-diphospho-sugar transferases"/>
    <property type="match status" value="1"/>
</dbReference>
<dbReference type="EC" id="2.4.-.-" evidence="6"/>
<comment type="caution">
    <text evidence="6">The sequence shown here is derived from an EMBL/GenBank/DDBJ whole genome shotgun (WGS) entry which is preliminary data.</text>
</comment>
<accession>A0ABT7VN50</accession>
<feature type="domain" description="Glycosyltransferase 2-like" evidence="5">
    <location>
        <begin position="7"/>
        <end position="165"/>
    </location>
</feature>
<reference evidence="6" key="1">
    <citation type="submission" date="2023-06" db="EMBL/GenBank/DDBJ databases">
        <title>Identification and characterization of horizontal gene transfer across gut microbiota members of farm animals based on homology search.</title>
        <authorList>
            <person name="Schwarzerova J."/>
            <person name="Nykrynova M."/>
            <person name="Jureckova K."/>
            <person name="Cejkova D."/>
            <person name="Rychlik I."/>
        </authorList>
    </citation>
    <scope>NUCLEOTIDE SEQUENCE</scope>
    <source>
        <strain evidence="6">105_WCHN</strain>
    </source>
</reference>
<keyword evidence="4 6" id="KW-0808">Transferase</keyword>
<dbReference type="InterPro" id="IPR001173">
    <property type="entry name" value="Glyco_trans_2-like"/>
</dbReference>
<evidence type="ECO:0000313" key="6">
    <source>
        <dbReference type="EMBL" id="MDM8334170.1"/>
    </source>
</evidence>
<keyword evidence="3 6" id="KW-0328">Glycosyltransferase</keyword>
<proteinExistence type="inferred from homology"/>
<gene>
    <name evidence="6" type="ORF">QUW46_06250</name>
</gene>
<dbReference type="InterPro" id="IPR029044">
    <property type="entry name" value="Nucleotide-diphossugar_trans"/>
</dbReference>
<dbReference type="Gene3D" id="3.90.550.10">
    <property type="entry name" value="Spore Coat Polysaccharide Biosynthesis Protein SpsA, Chain A"/>
    <property type="match status" value="1"/>
</dbReference>
<dbReference type="PANTHER" id="PTHR43179:SF12">
    <property type="entry name" value="GALACTOFURANOSYLTRANSFERASE GLFT2"/>
    <property type="match status" value="1"/>
</dbReference>
<dbReference type="EMBL" id="JAUDEO010000033">
    <property type="protein sequence ID" value="MDM8334170.1"/>
    <property type="molecule type" value="Genomic_DNA"/>
</dbReference>
<dbReference type="GO" id="GO:0016757">
    <property type="term" value="F:glycosyltransferase activity"/>
    <property type="evidence" value="ECO:0007669"/>
    <property type="project" value="UniProtKB-KW"/>
</dbReference>
<dbReference type="RefSeq" id="WP_289560503.1">
    <property type="nucleotide sequence ID" value="NZ_JAUDEO010000033.1"/>
</dbReference>
<name>A0ABT7VN50_9LACO</name>
<dbReference type="PANTHER" id="PTHR43179">
    <property type="entry name" value="RHAMNOSYLTRANSFERASE WBBL"/>
    <property type="match status" value="1"/>
</dbReference>
<keyword evidence="7" id="KW-1185">Reference proteome</keyword>
<evidence type="ECO:0000256" key="3">
    <source>
        <dbReference type="ARBA" id="ARBA00022676"/>
    </source>
</evidence>
<protein>
    <submittedName>
        <fullName evidence="6">Glycosyltransferase</fullName>
        <ecNumber evidence="6">2.4.-.-</ecNumber>
    </submittedName>
</protein>
<comment type="pathway">
    <text evidence="1">Cell wall biogenesis; cell wall polysaccharide biosynthesis.</text>
</comment>
<organism evidence="6 7">
    <name type="scientific">Limosilactobacillus panis</name>
    <dbReference type="NCBI Taxonomy" id="47493"/>
    <lineage>
        <taxon>Bacteria</taxon>
        <taxon>Bacillati</taxon>
        <taxon>Bacillota</taxon>
        <taxon>Bacilli</taxon>
        <taxon>Lactobacillales</taxon>
        <taxon>Lactobacillaceae</taxon>
        <taxon>Limosilactobacillus</taxon>
    </lineage>
</organism>
<evidence type="ECO:0000256" key="4">
    <source>
        <dbReference type="ARBA" id="ARBA00022679"/>
    </source>
</evidence>
<evidence type="ECO:0000256" key="2">
    <source>
        <dbReference type="ARBA" id="ARBA00006739"/>
    </source>
</evidence>
<evidence type="ECO:0000259" key="5">
    <source>
        <dbReference type="Pfam" id="PF00535"/>
    </source>
</evidence>
<dbReference type="Proteomes" id="UP001529423">
    <property type="component" value="Unassembled WGS sequence"/>
</dbReference>